<dbReference type="RefSeq" id="WP_141925501.1">
    <property type="nucleotide sequence ID" value="NZ_VFQC01000002.1"/>
</dbReference>
<proteinExistence type="predicted"/>
<feature type="DNA-binding region" description="H-T-H motif" evidence="2">
    <location>
        <begin position="48"/>
        <end position="67"/>
    </location>
</feature>
<dbReference type="InterPro" id="IPR050109">
    <property type="entry name" value="HTH-type_TetR-like_transc_reg"/>
</dbReference>
<keyword evidence="6" id="KW-1185">Reference proteome</keyword>
<dbReference type="Gene3D" id="1.10.357.10">
    <property type="entry name" value="Tetracycline Repressor, domain 2"/>
    <property type="match status" value="1"/>
</dbReference>
<dbReference type="EMBL" id="VFQC01000002">
    <property type="protein sequence ID" value="TQN28447.1"/>
    <property type="molecule type" value="Genomic_DNA"/>
</dbReference>
<dbReference type="Pfam" id="PF00440">
    <property type="entry name" value="TetR_N"/>
    <property type="match status" value="1"/>
</dbReference>
<dbReference type="PANTHER" id="PTHR30055">
    <property type="entry name" value="HTH-TYPE TRANSCRIPTIONAL REGULATOR RUTR"/>
    <property type="match status" value="1"/>
</dbReference>
<dbReference type="SUPFAM" id="SSF46689">
    <property type="entry name" value="Homeodomain-like"/>
    <property type="match status" value="1"/>
</dbReference>
<dbReference type="GO" id="GO:0000976">
    <property type="term" value="F:transcription cis-regulatory region binding"/>
    <property type="evidence" value="ECO:0007669"/>
    <property type="project" value="TreeGrafter"/>
</dbReference>
<protein>
    <submittedName>
        <fullName evidence="5">TetR family transcriptional regulator</fullName>
    </submittedName>
</protein>
<dbReference type="InterPro" id="IPR009057">
    <property type="entry name" value="Homeodomain-like_sf"/>
</dbReference>
<accession>A0A543N9G1</accession>
<dbReference type="InterPro" id="IPR001647">
    <property type="entry name" value="HTH_TetR"/>
</dbReference>
<keyword evidence="1 2" id="KW-0238">DNA-binding</keyword>
<gene>
    <name evidence="5" type="ORF">FHX37_3792</name>
</gene>
<dbReference type="AlphaFoldDB" id="A0A543N9G1"/>
<feature type="domain" description="HTH tetR-type" evidence="4">
    <location>
        <begin position="25"/>
        <end position="85"/>
    </location>
</feature>
<reference evidence="5 6" key="1">
    <citation type="submission" date="2019-06" db="EMBL/GenBank/DDBJ databases">
        <title>Sequencing the genomes of 1000 actinobacteria strains.</title>
        <authorList>
            <person name="Klenk H.-P."/>
        </authorList>
    </citation>
    <scope>NUCLEOTIDE SEQUENCE [LARGE SCALE GENOMIC DNA]</scope>
    <source>
        <strain evidence="5 6">DSM 45015</strain>
    </source>
</reference>
<dbReference type="OrthoDB" id="5190841at2"/>
<evidence type="ECO:0000256" key="1">
    <source>
        <dbReference type="ARBA" id="ARBA00023125"/>
    </source>
</evidence>
<evidence type="ECO:0000259" key="4">
    <source>
        <dbReference type="PROSITE" id="PS50977"/>
    </source>
</evidence>
<organism evidence="5 6">
    <name type="scientific">Haloactinospora alba</name>
    <dbReference type="NCBI Taxonomy" id="405555"/>
    <lineage>
        <taxon>Bacteria</taxon>
        <taxon>Bacillati</taxon>
        <taxon>Actinomycetota</taxon>
        <taxon>Actinomycetes</taxon>
        <taxon>Streptosporangiales</taxon>
        <taxon>Nocardiopsidaceae</taxon>
        <taxon>Haloactinospora</taxon>
    </lineage>
</organism>
<sequence length="219" mass="23656">MAPPRSSSRELPVVGQRPAERADAARNRRKILQAAARFVAENGPEQLSLDEVAGAAHVGVGTVYRRFGDRAGLVQALLDDQEKRFQEAFMQGPPPLGPGASAAARIRAFLHALARRTDEEANLMLLTEAASPEARYGNGPYPLHCLHLATLLAQVLPEAHTHYLAHALLSPLRASLIIYQRRYEGLTMEEITSGLDDLLAGTGIPLDRPAETDGGPDSE</sequence>
<evidence type="ECO:0000313" key="5">
    <source>
        <dbReference type="EMBL" id="TQN28447.1"/>
    </source>
</evidence>
<dbReference type="GO" id="GO:0003700">
    <property type="term" value="F:DNA-binding transcription factor activity"/>
    <property type="evidence" value="ECO:0007669"/>
    <property type="project" value="TreeGrafter"/>
</dbReference>
<dbReference type="Proteomes" id="UP000317422">
    <property type="component" value="Unassembled WGS sequence"/>
</dbReference>
<evidence type="ECO:0000256" key="2">
    <source>
        <dbReference type="PROSITE-ProRule" id="PRU00335"/>
    </source>
</evidence>
<dbReference type="PROSITE" id="PS50977">
    <property type="entry name" value="HTH_TETR_2"/>
    <property type="match status" value="1"/>
</dbReference>
<comment type="caution">
    <text evidence="5">The sequence shown here is derived from an EMBL/GenBank/DDBJ whole genome shotgun (WGS) entry which is preliminary data.</text>
</comment>
<feature type="region of interest" description="Disordered" evidence="3">
    <location>
        <begin position="1"/>
        <end position="24"/>
    </location>
</feature>
<dbReference type="PANTHER" id="PTHR30055:SF209">
    <property type="entry name" value="POSSIBLE TRANSCRIPTIONAL REGULATORY PROTEIN (PROBABLY TETR-FAMILY)"/>
    <property type="match status" value="1"/>
</dbReference>
<evidence type="ECO:0000313" key="6">
    <source>
        <dbReference type="Proteomes" id="UP000317422"/>
    </source>
</evidence>
<name>A0A543N9G1_9ACTN</name>
<evidence type="ECO:0000256" key="3">
    <source>
        <dbReference type="SAM" id="MobiDB-lite"/>
    </source>
</evidence>